<proteinExistence type="predicted"/>
<reference evidence="2 3" key="1">
    <citation type="submission" date="2017-11" db="EMBL/GenBank/DDBJ databases">
        <title>Infants hospitalized years apart are colonized by the same room-sourced microbial strains.</title>
        <authorList>
            <person name="Brooks B."/>
            <person name="Olm M.R."/>
            <person name="Firek B.A."/>
            <person name="Baker R."/>
            <person name="Thomas B.C."/>
            <person name="Morowitz M.J."/>
            <person name="Banfield J.F."/>
        </authorList>
    </citation>
    <scope>NUCLEOTIDE SEQUENCE [LARGE SCALE GENOMIC DNA]</scope>
    <source>
        <strain evidence="2">S2_012_000_R3_87</strain>
    </source>
</reference>
<sequence length="274" mass="30435">MEVEIRALSFDNAEQITEDAALSTFWALPWDPLYGPTHTEDPAFDKQLWIQRTLMSWGTCGFTAFVGTGVPGRKLQPAATVFFAPTRFLPGVEGLPSSVSSDALLLSDVYVEDAFMGLYLEHRLIETVLVEAGRRGFSAVEVFARDEDALDELLRKQEQEARGVAQDAGLEYSGTPSFPSPSSAASSRSSLDPSLRIENARSYVPEAYRGWQTPEALHTGNLLKDALSVAPMLSMDVVEEAEFERVDDHELYPRYRREVSGAYNLFLDHEGEAF</sequence>
<evidence type="ECO:0000313" key="2">
    <source>
        <dbReference type="EMBL" id="PZP03136.1"/>
    </source>
</evidence>
<protein>
    <recommendedName>
        <fullName evidence="4">N-acetyltransferase</fullName>
    </recommendedName>
</protein>
<comment type="caution">
    <text evidence="2">The sequence shown here is derived from an EMBL/GenBank/DDBJ whole genome shotgun (WGS) entry which is preliminary data.</text>
</comment>
<organism evidence="2 3">
    <name type="scientific">Corynebacterium urealyticum</name>
    <dbReference type="NCBI Taxonomy" id="43771"/>
    <lineage>
        <taxon>Bacteria</taxon>
        <taxon>Bacillati</taxon>
        <taxon>Actinomycetota</taxon>
        <taxon>Actinomycetes</taxon>
        <taxon>Mycobacteriales</taxon>
        <taxon>Corynebacteriaceae</taxon>
        <taxon>Corynebacterium</taxon>
    </lineage>
</organism>
<accession>A0A2W5D763</accession>
<evidence type="ECO:0000256" key="1">
    <source>
        <dbReference type="SAM" id="MobiDB-lite"/>
    </source>
</evidence>
<dbReference type="EMBL" id="QFNY01000018">
    <property type="protein sequence ID" value="PZP03136.1"/>
    <property type="molecule type" value="Genomic_DNA"/>
</dbReference>
<name>A0A2W5D763_9CORY</name>
<dbReference type="Proteomes" id="UP000249451">
    <property type="component" value="Unassembled WGS sequence"/>
</dbReference>
<evidence type="ECO:0000313" key="3">
    <source>
        <dbReference type="Proteomes" id="UP000249451"/>
    </source>
</evidence>
<evidence type="ECO:0008006" key="4">
    <source>
        <dbReference type="Google" id="ProtNLM"/>
    </source>
</evidence>
<gene>
    <name evidence="2" type="ORF">DI609_01495</name>
</gene>
<feature type="region of interest" description="Disordered" evidence="1">
    <location>
        <begin position="168"/>
        <end position="192"/>
    </location>
</feature>
<feature type="compositionally biased region" description="Low complexity" evidence="1">
    <location>
        <begin position="176"/>
        <end position="192"/>
    </location>
</feature>
<dbReference type="AlphaFoldDB" id="A0A2W5D763"/>